<evidence type="ECO:0000313" key="1">
    <source>
        <dbReference type="EMBL" id="GGZ30322.1"/>
    </source>
</evidence>
<accession>A0A918Q2N7</accession>
<reference evidence="1" key="2">
    <citation type="submission" date="2020-09" db="EMBL/GenBank/DDBJ databases">
        <authorList>
            <person name="Sun Q."/>
            <person name="Kim S."/>
        </authorList>
    </citation>
    <scope>NUCLEOTIDE SEQUENCE</scope>
    <source>
        <strain evidence="1">KCTC 12368</strain>
    </source>
</reference>
<dbReference type="AlphaFoldDB" id="A0A918Q2N7"/>
<dbReference type="InterPro" id="IPR054207">
    <property type="entry name" value="DUF6913"/>
</dbReference>
<gene>
    <name evidence="1" type="ORF">GCM10007049_23750</name>
</gene>
<name>A0A918Q2N7_9BACT</name>
<dbReference type="RefSeq" id="WP_018474567.1">
    <property type="nucleotide sequence ID" value="NZ_BMWX01000004.1"/>
</dbReference>
<organism evidence="1 2">
    <name type="scientific">Echinicola pacifica</name>
    <dbReference type="NCBI Taxonomy" id="346377"/>
    <lineage>
        <taxon>Bacteria</taxon>
        <taxon>Pseudomonadati</taxon>
        <taxon>Bacteroidota</taxon>
        <taxon>Cytophagia</taxon>
        <taxon>Cytophagales</taxon>
        <taxon>Cyclobacteriaceae</taxon>
        <taxon>Echinicola</taxon>
    </lineage>
</organism>
<sequence length="165" mass="19227">MKWIKKIFIKYKSNKKRPANFEKSKKSIEDIKSIHILACSYENLVKSQALIQDRWDGELEIIGKIYQKSPNHEGALSYKDFDLFGSANPELQEFIKSPSDLMILTFTADDPFITKIIRDKISSYKAGFYYSKNLQLLDIMVQPEGQEMVSNLENLVKYLKHILKK</sequence>
<keyword evidence="2" id="KW-1185">Reference proteome</keyword>
<dbReference type="EMBL" id="BMWX01000004">
    <property type="protein sequence ID" value="GGZ30322.1"/>
    <property type="molecule type" value="Genomic_DNA"/>
</dbReference>
<reference evidence="1" key="1">
    <citation type="journal article" date="2014" name="Int. J. Syst. Evol. Microbiol.">
        <title>Complete genome sequence of Corynebacterium casei LMG S-19264T (=DSM 44701T), isolated from a smear-ripened cheese.</title>
        <authorList>
            <consortium name="US DOE Joint Genome Institute (JGI-PGF)"/>
            <person name="Walter F."/>
            <person name="Albersmeier A."/>
            <person name="Kalinowski J."/>
            <person name="Ruckert C."/>
        </authorList>
    </citation>
    <scope>NUCLEOTIDE SEQUENCE</scope>
    <source>
        <strain evidence="1">KCTC 12368</strain>
    </source>
</reference>
<protein>
    <submittedName>
        <fullName evidence="1">Uncharacterized protein</fullName>
    </submittedName>
</protein>
<dbReference type="Pfam" id="PF21857">
    <property type="entry name" value="DUF6913"/>
    <property type="match status" value="1"/>
</dbReference>
<proteinExistence type="predicted"/>
<comment type="caution">
    <text evidence="1">The sequence shown here is derived from an EMBL/GenBank/DDBJ whole genome shotgun (WGS) entry which is preliminary data.</text>
</comment>
<dbReference type="Proteomes" id="UP000619457">
    <property type="component" value="Unassembled WGS sequence"/>
</dbReference>
<evidence type="ECO:0000313" key="2">
    <source>
        <dbReference type="Proteomes" id="UP000619457"/>
    </source>
</evidence>